<protein>
    <recommendedName>
        <fullName evidence="4">Glycosyltransferase</fullName>
    </recommendedName>
</protein>
<dbReference type="PANTHER" id="PTHR46401:SF2">
    <property type="entry name" value="GLYCOSYLTRANSFERASE WBBK-RELATED"/>
    <property type="match status" value="1"/>
</dbReference>
<accession>A0A418M834</accession>
<dbReference type="AlphaFoldDB" id="A0A418M834"/>
<evidence type="ECO:0000256" key="1">
    <source>
        <dbReference type="ARBA" id="ARBA00022679"/>
    </source>
</evidence>
<dbReference type="Gene3D" id="3.40.50.2000">
    <property type="entry name" value="Glycogen Phosphorylase B"/>
    <property type="match status" value="2"/>
</dbReference>
<dbReference type="SUPFAM" id="SSF53756">
    <property type="entry name" value="UDP-Glycosyltransferase/glycogen phosphorylase"/>
    <property type="match status" value="1"/>
</dbReference>
<comment type="caution">
    <text evidence="2">The sequence shown here is derived from an EMBL/GenBank/DDBJ whole genome shotgun (WGS) entry which is preliminary data.</text>
</comment>
<dbReference type="OrthoDB" id="1100436at2"/>
<dbReference type="PANTHER" id="PTHR46401">
    <property type="entry name" value="GLYCOSYLTRANSFERASE WBBK-RELATED"/>
    <property type="match status" value="1"/>
</dbReference>
<dbReference type="RefSeq" id="WP_119668475.1">
    <property type="nucleotide sequence ID" value="NZ_QXED01000004.1"/>
</dbReference>
<keyword evidence="1" id="KW-0808">Transferase</keyword>
<dbReference type="Proteomes" id="UP000283523">
    <property type="component" value="Unassembled WGS sequence"/>
</dbReference>
<evidence type="ECO:0008006" key="4">
    <source>
        <dbReference type="Google" id="ProtNLM"/>
    </source>
</evidence>
<keyword evidence="3" id="KW-1185">Reference proteome</keyword>
<evidence type="ECO:0000313" key="3">
    <source>
        <dbReference type="Proteomes" id="UP000283523"/>
    </source>
</evidence>
<evidence type="ECO:0000313" key="2">
    <source>
        <dbReference type="EMBL" id="RIV22290.1"/>
    </source>
</evidence>
<dbReference type="EMBL" id="QXED01000004">
    <property type="protein sequence ID" value="RIV22290.1"/>
    <property type="molecule type" value="Genomic_DNA"/>
</dbReference>
<sequence length="341" mass="39079">MKILMLSSSYPPDACGGGDYVFILVSHLQQLGIDVEVFHNFAWKNNAKVFDFFQARKERDFDIAHWQYPTANFGFSLIPHINSILKRNIITLHEVSYAHPLHQASYLPFSFTEDLIFTTSFEVDYFKRLFPWRKNHLHIIPIGSNIPKAPSSLNRQSDILYFGLITPRKGVEKVIDLAQQLKNDGSQTISRVVISGRVPEGYEDYYKELQHRSENLPVLWEMDLSAEAVSLRMARAAVAYFPYPDGASDRRGSLKATLLNGLPTISTVGKATNNELKNVLIPAAETPSDVLRQIETLVQDNIAWKQLAERSVTYASQFDWTEIARQHIQVYEDHLRRYPKH</sequence>
<proteinExistence type="predicted"/>
<reference evidence="2 3" key="1">
    <citation type="submission" date="2018-08" db="EMBL/GenBank/DDBJ databases">
        <title>Fibrisoma montanum sp. nov., isolated from Danxia mountain soil.</title>
        <authorList>
            <person name="Huang Y."/>
        </authorList>
    </citation>
    <scope>NUCLEOTIDE SEQUENCE [LARGE SCALE GENOMIC DNA]</scope>
    <source>
        <strain evidence="2 3">HYT19</strain>
    </source>
</reference>
<name>A0A418M834_9BACT</name>
<organism evidence="2 3">
    <name type="scientific">Fibrisoma montanum</name>
    <dbReference type="NCBI Taxonomy" id="2305895"/>
    <lineage>
        <taxon>Bacteria</taxon>
        <taxon>Pseudomonadati</taxon>
        <taxon>Bacteroidota</taxon>
        <taxon>Cytophagia</taxon>
        <taxon>Cytophagales</taxon>
        <taxon>Spirosomataceae</taxon>
        <taxon>Fibrisoma</taxon>
    </lineage>
</organism>
<gene>
    <name evidence="2" type="ORF">DYU11_14805</name>
</gene>
<dbReference type="GO" id="GO:0016757">
    <property type="term" value="F:glycosyltransferase activity"/>
    <property type="evidence" value="ECO:0007669"/>
    <property type="project" value="TreeGrafter"/>
</dbReference>